<reference evidence="15 16" key="1">
    <citation type="submission" date="2019-03" db="EMBL/GenBank/DDBJ databases">
        <title>Sequencing 25 genomes of Wallemia mellicola.</title>
        <authorList>
            <person name="Gostincar C."/>
        </authorList>
    </citation>
    <scope>NUCLEOTIDE SEQUENCE [LARGE SCALE GENOMIC DNA]</scope>
    <source>
        <strain evidence="15 16">EXF-8738</strain>
    </source>
</reference>
<dbReference type="Gene3D" id="3.40.50.300">
    <property type="entry name" value="P-loop containing nucleotide triphosphate hydrolases"/>
    <property type="match status" value="1"/>
</dbReference>
<keyword evidence="7 12" id="KW-0067">ATP-binding</keyword>
<evidence type="ECO:0000256" key="12">
    <source>
        <dbReference type="RuleBase" id="RU003651"/>
    </source>
</evidence>
<dbReference type="SMART" id="SM00382">
    <property type="entry name" value="AAA"/>
    <property type="match status" value="1"/>
</dbReference>
<evidence type="ECO:0000256" key="3">
    <source>
        <dbReference type="ARBA" id="ARBA00022692"/>
    </source>
</evidence>
<evidence type="ECO:0000256" key="7">
    <source>
        <dbReference type="ARBA" id="ARBA00022840"/>
    </source>
</evidence>
<comment type="subcellular location">
    <subcellularLocation>
        <location evidence="1">Mitochondrion inner membrane</location>
        <topology evidence="1">Single-pass membrane protein</topology>
    </subcellularLocation>
</comment>
<comment type="catalytic activity">
    <reaction evidence="11">
        <text>ATP + H2O = ADP + phosphate + H(+)</text>
        <dbReference type="Rhea" id="RHEA:13065"/>
        <dbReference type="ChEBI" id="CHEBI:15377"/>
        <dbReference type="ChEBI" id="CHEBI:15378"/>
        <dbReference type="ChEBI" id="CHEBI:30616"/>
        <dbReference type="ChEBI" id="CHEBI:43474"/>
        <dbReference type="ChEBI" id="CHEBI:456216"/>
    </reaction>
    <physiologicalReaction direction="left-to-right" evidence="11">
        <dbReference type="Rhea" id="RHEA:13066"/>
    </physiologicalReaction>
</comment>
<evidence type="ECO:0000256" key="8">
    <source>
        <dbReference type="ARBA" id="ARBA00022989"/>
    </source>
</evidence>
<dbReference type="SMART" id="SM01024">
    <property type="entry name" value="BCS1_N"/>
    <property type="match status" value="1"/>
</dbReference>
<feature type="domain" description="BCS1 N-terminal" evidence="14">
    <location>
        <begin position="37"/>
        <end position="199"/>
    </location>
</feature>
<dbReference type="GO" id="GO:0005524">
    <property type="term" value="F:ATP binding"/>
    <property type="evidence" value="ECO:0007669"/>
    <property type="project" value="UniProtKB-KW"/>
</dbReference>
<dbReference type="Proteomes" id="UP000305647">
    <property type="component" value="Unassembled WGS sequence"/>
</dbReference>
<name>A0A4T0M858_9BASI</name>
<comment type="caution">
    <text evidence="15">The sequence shown here is derived from an EMBL/GenBank/DDBJ whole genome shotgun (WGS) entry which is preliminary data.</text>
</comment>
<evidence type="ECO:0000256" key="11">
    <source>
        <dbReference type="ARBA" id="ARBA00048778"/>
    </source>
</evidence>
<gene>
    <name evidence="15" type="ORF">E3Q10_00995</name>
</gene>
<dbReference type="AlphaFoldDB" id="A0A4T0M858"/>
<keyword evidence="10" id="KW-0472">Membrane</keyword>
<dbReference type="SUPFAM" id="SSF52540">
    <property type="entry name" value="P-loop containing nucleoside triphosphate hydrolases"/>
    <property type="match status" value="1"/>
</dbReference>
<keyword evidence="8" id="KW-1133">Transmembrane helix</keyword>
<dbReference type="InterPro" id="IPR003959">
    <property type="entry name" value="ATPase_AAA_core"/>
</dbReference>
<comment type="similarity">
    <text evidence="2">Belongs to the AAA ATPase family. BCS1 subfamily.</text>
</comment>
<dbReference type="InterPro" id="IPR003960">
    <property type="entry name" value="ATPase_AAA_CS"/>
</dbReference>
<dbReference type="GO" id="GO:0016887">
    <property type="term" value="F:ATP hydrolysis activity"/>
    <property type="evidence" value="ECO:0007669"/>
    <property type="project" value="InterPro"/>
</dbReference>
<organism evidence="15 16">
    <name type="scientific">Wallemia mellicola</name>
    <dbReference type="NCBI Taxonomy" id="1708541"/>
    <lineage>
        <taxon>Eukaryota</taxon>
        <taxon>Fungi</taxon>
        <taxon>Dikarya</taxon>
        <taxon>Basidiomycota</taxon>
        <taxon>Wallemiomycotina</taxon>
        <taxon>Wallemiomycetes</taxon>
        <taxon>Wallemiales</taxon>
        <taxon>Wallemiaceae</taxon>
        <taxon>Wallemia</taxon>
    </lineage>
</organism>
<evidence type="ECO:0000256" key="9">
    <source>
        <dbReference type="ARBA" id="ARBA00023128"/>
    </source>
</evidence>
<evidence type="ECO:0000256" key="10">
    <source>
        <dbReference type="ARBA" id="ARBA00023136"/>
    </source>
</evidence>
<dbReference type="InterPro" id="IPR050747">
    <property type="entry name" value="Mitochondrial_chaperone_BCS1"/>
</dbReference>
<keyword evidence="4 12" id="KW-0547">Nucleotide-binding</keyword>
<feature type="domain" description="AAA+ ATPase" evidence="13">
    <location>
        <begin position="230"/>
        <end position="362"/>
    </location>
</feature>
<dbReference type="InterPro" id="IPR057495">
    <property type="entry name" value="AAA_lid_BCS1"/>
</dbReference>
<evidence type="ECO:0000313" key="15">
    <source>
        <dbReference type="EMBL" id="TIC32924.1"/>
    </source>
</evidence>
<proteinExistence type="inferred from homology"/>
<dbReference type="GO" id="GO:0005743">
    <property type="term" value="C:mitochondrial inner membrane"/>
    <property type="evidence" value="ECO:0007669"/>
    <property type="project" value="UniProtKB-SubCell"/>
</dbReference>
<evidence type="ECO:0000259" key="13">
    <source>
        <dbReference type="SMART" id="SM00382"/>
    </source>
</evidence>
<dbReference type="InterPro" id="IPR003593">
    <property type="entry name" value="AAA+_ATPase"/>
</dbReference>
<sequence length="430" mass="49326">MDVRDKEYLLRMERSRATLTPLRLLSHPQIVDGLRIILIGASLETTRRLCTWVYYKFQGIFYQTVRIDNQPMIDWLDCWLLSKDSWKDCHDVTASKNAGDDSLIFSASAGIDRWINYKGKWLKFVRDQREINSYNGPSTKESLTVSLFGFTWEPVKHVIREARELYKTKHMYSTQVLLGDQYGNWNQLTTKSHRPWHSFFLPGHTKDFLLNDAKEFMSSEEWFANRGIPFRRGYLLYGIPGTGKSTTVHALASELNLPIYILMLSLNLDDSSLADMMRYLPSHCVLLLEDIDVAFKSRVDNGNDRKENESSVTLSGLLNAIDGLAAPEGRLLFATTNHVEKLDPALIRPGRIDVKVEFKAIEYTEARALFINFHSNTEKLADEFAATVSKYVVTPSQLQAYLLFHKSNPAGAVKNLQKWIEEENVQIKST</sequence>
<dbReference type="InterPro" id="IPR014851">
    <property type="entry name" value="BCS1_N"/>
</dbReference>
<dbReference type="PROSITE" id="PS00674">
    <property type="entry name" value="AAA"/>
    <property type="match status" value="1"/>
</dbReference>
<keyword evidence="5" id="KW-0999">Mitochondrion inner membrane</keyword>
<accession>A0A4T0M858</accession>
<keyword evidence="3" id="KW-0812">Transmembrane</keyword>
<dbReference type="Pfam" id="PF25426">
    <property type="entry name" value="AAA_lid_BCS1"/>
    <property type="match status" value="1"/>
</dbReference>
<dbReference type="Pfam" id="PF08740">
    <property type="entry name" value="BCS1_N"/>
    <property type="match status" value="1"/>
</dbReference>
<dbReference type="PANTHER" id="PTHR23070">
    <property type="entry name" value="BCS1 AAA-TYPE ATPASE"/>
    <property type="match status" value="1"/>
</dbReference>
<evidence type="ECO:0000256" key="6">
    <source>
        <dbReference type="ARBA" id="ARBA00022801"/>
    </source>
</evidence>
<dbReference type="Pfam" id="PF00004">
    <property type="entry name" value="AAA"/>
    <property type="match status" value="1"/>
</dbReference>
<evidence type="ECO:0000256" key="4">
    <source>
        <dbReference type="ARBA" id="ARBA00022741"/>
    </source>
</evidence>
<keyword evidence="9" id="KW-0496">Mitochondrion</keyword>
<dbReference type="EMBL" id="SPRO01000006">
    <property type="protein sequence ID" value="TIC32924.1"/>
    <property type="molecule type" value="Genomic_DNA"/>
</dbReference>
<protein>
    <submittedName>
        <fullName evidence="15">P-loop containing nucleoside triphosphate hydrolase protein</fullName>
    </submittedName>
</protein>
<evidence type="ECO:0000256" key="5">
    <source>
        <dbReference type="ARBA" id="ARBA00022792"/>
    </source>
</evidence>
<evidence type="ECO:0000256" key="2">
    <source>
        <dbReference type="ARBA" id="ARBA00007448"/>
    </source>
</evidence>
<evidence type="ECO:0000256" key="1">
    <source>
        <dbReference type="ARBA" id="ARBA00004434"/>
    </source>
</evidence>
<evidence type="ECO:0000259" key="14">
    <source>
        <dbReference type="SMART" id="SM01024"/>
    </source>
</evidence>
<evidence type="ECO:0000313" key="16">
    <source>
        <dbReference type="Proteomes" id="UP000305647"/>
    </source>
</evidence>
<keyword evidence="6 15" id="KW-0378">Hydrolase</keyword>
<dbReference type="InterPro" id="IPR027417">
    <property type="entry name" value="P-loop_NTPase"/>
</dbReference>